<evidence type="ECO:0000256" key="4">
    <source>
        <dbReference type="ARBA" id="ARBA00023136"/>
    </source>
</evidence>
<evidence type="ECO:0000256" key="1">
    <source>
        <dbReference type="ARBA" id="ARBA00004141"/>
    </source>
</evidence>
<organism evidence="8 9">
    <name type="scientific">Byssothecium circinans</name>
    <dbReference type="NCBI Taxonomy" id="147558"/>
    <lineage>
        <taxon>Eukaryota</taxon>
        <taxon>Fungi</taxon>
        <taxon>Dikarya</taxon>
        <taxon>Ascomycota</taxon>
        <taxon>Pezizomycotina</taxon>
        <taxon>Dothideomycetes</taxon>
        <taxon>Pleosporomycetidae</taxon>
        <taxon>Pleosporales</taxon>
        <taxon>Massarineae</taxon>
        <taxon>Massarinaceae</taxon>
        <taxon>Byssothecium</taxon>
    </lineage>
</organism>
<feature type="transmembrane region" description="Helical" evidence="6">
    <location>
        <begin position="120"/>
        <end position="144"/>
    </location>
</feature>
<dbReference type="EMBL" id="ML976990">
    <property type="protein sequence ID" value="KAF1957043.1"/>
    <property type="molecule type" value="Genomic_DNA"/>
</dbReference>
<dbReference type="InterPro" id="IPR052337">
    <property type="entry name" value="SAT4-like"/>
</dbReference>
<keyword evidence="2 6" id="KW-0812">Transmembrane</keyword>
<evidence type="ECO:0000259" key="7">
    <source>
        <dbReference type="Pfam" id="PF20684"/>
    </source>
</evidence>
<evidence type="ECO:0000256" key="3">
    <source>
        <dbReference type="ARBA" id="ARBA00022989"/>
    </source>
</evidence>
<dbReference type="InterPro" id="IPR049326">
    <property type="entry name" value="Rhodopsin_dom_fungi"/>
</dbReference>
<protein>
    <recommendedName>
        <fullName evidence="7">Rhodopsin domain-containing protein</fullName>
    </recommendedName>
</protein>
<keyword evidence="3 6" id="KW-1133">Transmembrane helix</keyword>
<evidence type="ECO:0000313" key="8">
    <source>
        <dbReference type="EMBL" id="KAF1957043.1"/>
    </source>
</evidence>
<proteinExistence type="inferred from homology"/>
<accession>A0A6A5TVW2</accession>
<dbReference type="Pfam" id="PF20684">
    <property type="entry name" value="Fung_rhodopsin"/>
    <property type="match status" value="1"/>
</dbReference>
<keyword evidence="4 6" id="KW-0472">Membrane</keyword>
<dbReference type="PANTHER" id="PTHR33048">
    <property type="entry name" value="PTH11-LIKE INTEGRAL MEMBRANE PROTEIN (AFU_ORTHOLOGUE AFUA_5G11245)"/>
    <property type="match status" value="1"/>
</dbReference>
<keyword evidence="9" id="KW-1185">Reference proteome</keyword>
<feature type="transmembrane region" description="Helical" evidence="6">
    <location>
        <begin position="237"/>
        <end position="258"/>
    </location>
</feature>
<evidence type="ECO:0000256" key="2">
    <source>
        <dbReference type="ARBA" id="ARBA00022692"/>
    </source>
</evidence>
<feature type="transmembrane region" description="Helical" evidence="6">
    <location>
        <begin position="43"/>
        <end position="64"/>
    </location>
</feature>
<comment type="subcellular location">
    <subcellularLocation>
        <location evidence="1">Membrane</location>
        <topology evidence="1">Multi-pass membrane protein</topology>
    </subcellularLocation>
</comment>
<dbReference type="OrthoDB" id="444631at2759"/>
<gene>
    <name evidence="8" type="ORF">CC80DRAFT_535004</name>
</gene>
<name>A0A6A5TVW2_9PLEO</name>
<comment type="similarity">
    <text evidence="5">Belongs to the SAT4 family.</text>
</comment>
<dbReference type="PANTHER" id="PTHR33048:SF129">
    <property type="entry name" value="INTEGRAL MEMBRANE PROTEIN-RELATED"/>
    <property type="match status" value="1"/>
</dbReference>
<evidence type="ECO:0000313" key="9">
    <source>
        <dbReference type="Proteomes" id="UP000800035"/>
    </source>
</evidence>
<sequence length="404" mass="44290">MDDPQEALRHVALRGLRLRQSGAAGAMPNFPPGYLEETRAPQILIGNVLLQTIGTLFVLARAYCRIFLIGSWKSEDWALIIAWVCATVYSVCQYGQVAHGAGRHLASLSDPNDAITSQKYAFVAQVILLEALALPKLSICLSYLRIFYSDKLGRRLIQVLMVLVVCAMVPFFIESFFQCKPLHLYWTELRPSEKCLKDLPALYVSGTLNAAVDVALMAILIPRILELKLNTRQKVALIGIVCLGSVAVVAAIMRMVIVGSTLGRPQHASDGPWDTYEVSIWTSTEIYISLVCASALGMKPLILKVLPHILGTTLRSHSRATGKATTNPIELSSKMKRSTIGTRTFGTGLTATHGNYAEFGRGIDEESLGDKSDKSDSGGRHVRIADNRIMKKSEVTIERSCLNS</sequence>
<feature type="domain" description="Rhodopsin" evidence="7">
    <location>
        <begin position="60"/>
        <end position="302"/>
    </location>
</feature>
<reference evidence="8" key="1">
    <citation type="journal article" date="2020" name="Stud. Mycol.">
        <title>101 Dothideomycetes genomes: a test case for predicting lifestyles and emergence of pathogens.</title>
        <authorList>
            <person name="Haridas S."/>
            <person name="Albert R."/>
            <person name="Binder M."/>
            <person name="Bloem J."/>
            <person name="Labutti K."/>
            <person name="Salamov A."/>
            <person name="Andreopoulos B."/>
            <person name="Baker S."/>
            <person name="Barry K."/>
            <person name="Bills G."/>
            <person name="Bluhm B."/>
            <person name="Cannon C."/>
            <person name="Castanera R."/>
            <person name="Culley D."/>
            <person name="Daum C."/>
            <person name="Ezra D."/>
            <person name="Gonzalez J."/>
            <person name="Henrissat B."/>
            <person name="Kuo A."/>
            <person name="Liang C."/>
            <person name="Lipzen A."/>
            <person name="Lutzoni F."/>
            <person name="Magnuson J."/>
            <person name="Mondo S."/>
            <person name="Nolan M."/>
            <person name="Ohm R."/>
            <person name="Pangilinan J."/>
            <person name="Park H.-J."/>
            <person name="Ramirez L."/>
            <person name="Alfaro M."/>
            <person name="Sun H."/>
            <person name="Tritt A."/>
            <person name="Yoshinaga Y."/>
            <person name="Zwiers L.-H."/>
            <person name="Turgeon B."/>
            <person name="Goodwin S."/>
            <person name="Spatafora J."/>
            <person name="Crous P."/>
            <person name="Grigoriev I."/>
        </authorList>
    </citation>
    <scope>NUCLEOTIDE SEQUENCE</scope>
    <source>
        <strain evidence="8">CBS 675.92</strain>
    </source>
</reference>
<feature type="transmembrane region" description="Helical" evidence="6">
    <location>
        <begin position="201"/>
        <end position="225"/>
    </location>
</feature>
<dbReference type="Proteomes" id="UP000800035">
    <property type="component" value="Unassembled WGS sequence"/>
</dbReference>
<feature type="transmembrane region" description="Helical" evidence="6">
    <location>
        <begin position="156"/>
        <end position="177"/>
    </location>
</feature>
<evidence type="ECO:0000256" key="5">
    <source>
        <dbReference type="ARBA" id="ARBA00038359"/>
    </source>
</evidence>
<evidence type="ECO:0000256" key="6">
    <source>
        <dbReference type="SAM" id="Phobius"/>
    </source>
</evidence>
<dbReference type="GO" id="GO:0016020">
    <property type="term" value="C:membrane"/>
    <property type="evidence" value="ECO:0007669"/>
    <property type="project" value="UniProtKB-SubCell"/>
</dbReference>
<feature type="transmembrane region" description="Helical" evidence="6">
    <location>
        <begin position="76"/>
        <end position="96"/>
    </location>
</feature>
<dbReference type="AlphaFoldDB" id="A0A6A5TVW2"/>